<gene>
    <name evidence="1" type="ORF">PACLA_8A070167</name>
</gene>
<dbReference type="Proteomes" id="UP001152795">
    <property type="component" value="Unassembled WGS sequence"/>
</dbReference>
<sequence>GHVNIALSIDSFRFNINQQLQKQLQGDPLTRSSMHLVEDITSTLELIMLY</sequence>
<evidence type="ECO:0000313" key="2">
    <source>
        <dbReference type="Proteomes" id="UP001152795"/>
    </source>
</evidence>
<dbReference type="AlphaFoldDB" id="A0A6S7JB94"/>
<protein>
    <submittedName>
        <fullName evidence="1">Uncharacterized protein</fullName>
    </submittedName>
</protein>
<reference evidence="1" key="1">
    <citation type="submission" date="2020-04" db="EMBL/GenBank/DDBJ databases">
        <authorList>
            <person name="Alioto T."/>
            <person name="Alioto T."/>
            <person name="Gomez Garrido J."/>
        </authorList>
    </citation>
    <scope>NUCLEOTIDE SEQUENCE</scope>
    <source>
        <strain evidence="1">A484AB</strain>
    </source>
</reference>
<proteinExistence type="predicted"/>
<name>A0A6S7JB94_PARCT</name>
<evidence type="ECO:0000313" key="1">
    <source>
        <dbReference type="EMBL" id="CAB4009618.1"/>
    </source>
</evidence>
<feature type="non-terminal residue" evidence="1">
    <location>
        <position position="1"/>
    </location>
</feature>
<comment type="caution">
    <text evidence="1">The sequence shown here is derived from an EMBL/GenBank/DDBJ whole genome shotgun (WGS) entry which is preliminary data.</text>
</comment>
<accession>A0A6S7JB94</accession>
<dbReference type="EMBL" id="CACRXK020006516">
    <property type="protein sequence ID" value="CAB4009618.1"/>
    <property type="molecule type" value="Genomic_DNA"/>
</dbReference>
<organism evidence="1 2">
    <name type="scientific">Paramuricea clavata</name>
    <name type="common">Red gorgonian</name>
    <name type="synonym">Violescent sea-whip</name>
    <dbReference type="NCBI Taxonomy" id="317549"/>
    <lineage>
        <taxon>Eukaryota</taxon>
        <taxon>Metazoa</taxon>
        <taxon>Cnidaria</taxon>
        <taxon>Anthozoa</taxon>
        <taxon>Octocorallia</taxon>
        <taxon>Malacalcyonacea</taxon>
        <taxon>Plexauridae</taxon>
        <taxon>Paramuricea</taxon>
    </lineage>
</organism>
<keyword evidence="2" id="KW-1185">Reference proteome</keyword>